<sequence length="356" mass="40526">MLKMKQYALLVFIYWLCALTPCEGQSRDFNETVELKAIPSLTNAFWQVSNIGYSEGWLFIEDQLTENLIKVYDASTGEKVYEFGRKGRGPGELDGVFTIQRWSDPGYIEISDVSNKKNDIYNVDCLKQKPPVLRAHTCLEKSVPTLASRQALIINSNNIVLNHGATVQGNLFLSRGGQATQHLVEIPLPVAEKYANQMHAVITMSGRLAANPNRTRFAYFANTFDWALFFERNGDDLELIHEHGFSYLPEFNVRNNGVFIPSEDYRAAYRHPVSGKEHYFVLYSGKNAEEAEAEGVLAPHFTNRLKVFDWEGNEVREIQLDRAISIFTVNHDETKIYGVNFNEDFEATVYVGDLKE</sequence>
<accession>A0A316TNB5</accession>
<dbReference type="Pfam" id="PF15869">
    <property type="entry name" value="TolB_like"/>
    <property type="match status" value="1"/>
</dbReference>
<dbReference type="EMBL" id="QGGB01000011">
    <property type="protein sequence ID" value="PWN05131.1"/>
    <property type="molecule type" value="Genomic_DNA"/>
</dbReference>
<proteinExistence type="predicted"/>
<organism evidence="1 2">
    <name type="scientific">Rhodohalobacter mucosus</name>
    <dbReference type="NCBI Taxonomy" id="2079485"/>
    <lineage>
        <taxon>Bacteria</taxon>
        <taxon>Pseudomonadati</taxon>
        <taxon>Balneolota</taxon>
        <taxon>Balneolia</taxon>
        <taxon>Balneolales</taxon>
        <taxon>Balneolaceae</taxon>
        <taxon>Rhodohalobacter</taxon>
    </lineage>
</organism>
<keyword evidence="2" id="KW-1185">Reference proteome</keyword>
<reference evidence="1 2" key="1">
    <citation type="submission" date="2018-05" db="EMBL/GenBank/DDBJ databases">
        <title>Rhodohalobacter halophilus gen. nov., sp. nov., a moderately halophilic member of the family Balneolaceae.</title>
        <authorList>
            <person name="Liu Z.-W."/>
        </authorList>
    </citation>
    <scope>NUCLEOTIDE SEQUENCE [LARGE SCALE GENOMIC DNA]</scope>
    <source>
        <strain evidence="1 2">8A47</strain>
    </source>
</reference>
<name>A0A316TNB5_9BACT</name>
<dbReference type="AlphaFoldDB" id="A0A316TNB5"/>
<gene>
    <name evidence="1" type="ORF">DDZ15_15500</name>
</gene>
<dbReference type="Proteomes" id="UP000245533">
    <property type="component" value="Unassembled WGS sequence"/>
</dbReference>
<evidence type="ECO:0000313" key="2">
    <source>
        <dbReference type="Proteomes" id="UP000245533"/>
    </source>
</evidence>
<evidence type="ECO:0008006" key="3">
    <source>
        <dbReference type="Google" id="ProtNLM"/>
    </source>
</evidence>
<comment type="caution">
    <text evidence="1">The sequence shown here is derived from an EMBL/GenBank/DDBJ whole genome shotgun (WGS) entry which is preliminary data.</text>
</comment>
<evidence type="ECO:0000313" key="1">
    <source>
        <dbReference type="EMBL" id="PWN05131.1"/>
    </source>
</evidence>
<protein>
    <recommendedName>
        <fullName evidence="3">TolB-like 6-blade propeller-like</fullName>
    </recommendedName>
</protein>